<feature type="domain" description="Alkaline proteinase inhibitor/ Outer membrane lipoprotein Omp19" evidence="3">
    <location>
        <begin position="134"/>
        <end position="224"/>
    </location>
</feature>
<proteinExistence type="predicted"/>
<feature type="chain" id="PRO_5016700956" evidence="2">
    <location>
        <begin position="21"/>
        <end position="227"/>
    </location>
</feature>
<keyword evidence="5" id="KW-1185">Reference proteome</keyword>
<feature type="domain" description="Alkaline proteinase inhibitor/ Outer membrane lipoprotein Omp19" evidence="3">
    <location>
        <begin position="29"/>
        <end position="116"/>
    </location>
</feature>
<keyword evidence="1 2" id="KW-0732">Signal</keyword>
<evidence type="ECO:0000313" key="5">
    <source>
        <dbReference type="Proteomes" id="UP000254889"/>
    </source>
</evidence>
<dbReference type="Pfam" id="PF02974">
    <property type="entry name" value="Inh"/>
    <property type="match status" value="2"/>
</dbReference>
<dbReference type="KEGG" id="ptaw:DW352_21015"/>
<evidence type="ECO:0000259" key="3">
    <source>
        <dbReference type="Pfam" id="PF02974"/>
    </source>
</evidence>
<name>A0A346A0T7_9HYPH</name>
<reference evidence="4 5" key="1">
    <citation type="submission" date="2018-07" db="EMBL/GenBank/DDBJ databases">
        <authorList>
            <person name="Quirk P.G."/>
            <person name="Krulwich T.A."/>
        </authorList>
    </citation>
    <scope>NUCLEOTIDE SEQUENCE [LARGE SCALE GENOMIC DNA]</scope>
    <source>
        <strain evidence="4 5">CC-BB4</strain>
    </source>
</reference>
<protein>
    <submittedName>
        <fullName evidence="4">Peptidase</fullName>
    </submittedName>
</protein>
<dbReference type="RefSeq" id="WP_115693163.1">
    <property type="nucleotide sequence ID" value="NZ_CP031417.1"/>
</dbReference>
<organism evidence="4 5">
    <name type="scientific">Pseudolabrys taiwanensis</name>
    <dbReference type="NCBI Taxonomy" id="331696"/>
    <lineage>
        <taxon>Bacteria</taxon>
        <taxon>Pseudomonadati</taxon>
        <taxon>Pseudomonadota</taxon>
        <taxon>Alphaproteobacteria</taxon>
        <taxon>Hyphomicrobiales</taxon>
        <taxon>Xanthobacteraceae</taxon>
        <taxon>Pseudolabrys</taxon>
    </lineage>
</organism>
<sequence>MRLARIIACVFVAAAAPVAAQTPPTLGETAKAMVGSWEFSNADRDKVCTVTFKSDRNAVGFKVEFNAGCAGLFPLVGDVAGWTFPENDLLRLLDAQGRALAEFSEVEDGIYEAPTPGVGVLFIQSASTAAPAKTPQQIAGNWNVMQGEKTLCSLTLAPTAVKDAFALTVKPGCDGGIAGQNFTQWRLDREELLLVPSRGEPWRFEEIEPNTWRRLPESVDALTLVKQ</sequence>
<dbReference type="OrthoDB" id="8446360at2"/>
<dbReference type="AlphaFoldDB" id="A0A346A0T7"/>
<dbReference type="EMBL" id="CP031417">
    <property type="protein sequence ID" value="AXK82784.1"/>
    <property type="molecule type" value="Genomic_DNA"/>
</dbReference>
<dbReference type="InterPro" id="IPR016085">
    <property type="entry name" value="Protease_inh_B-barrel_dom"/>
</dbReference>
<evidence type="ECO:0000256" key="1">
    <source>
        <dbReference type="ARBA" id="ARBA00022729"/>
    </source>
</evidence>
<dbReference type="Gene3D" id="2.40.128.10">
    <property type="match status" value="2"/>
</dbReference>
<dbReference type="InterPro" id="IPR021140">
    <property type="entry name" value="Inh/Omp19"/>
</dbReference>
<feature type="signal peptide" evidence="2">
    <location>
        <begin position="1"/>
        <end position="20"/>
    </location>
</feature>
<evidence type="ECO:0000256" key="2">
    <source>
        <dbReference type="SAM" id="SignalP"/>
    </source>
</evidence>
<evidence type="ECO:0000313" key="4">
    <source>
        <dbReference type="EMBL" id="AXK82784.1"/>
    </source>
</evidence>
<gene>
    <name evidence="4" type="ORF">DW352_21015</name>
</gene>
<accession>A0A346A0T7</accession>
<dbReference type="Proteomes" id="UP000254889">
    <property type="component" value="Chromosome"/>
</dbReference>
<dbReference type="SUPFAM" id="SSF50882">
    <property type="entry name" value="beta-Barrel protease inhibitors"/>
    <property type="match status" value="2"/>
</dbReference>
<dbReference type="GO" id="GO:0004866">
    <property type="term" value="F:endopeptidase inhibitor activity"/>
    <property type="evidence" value="ECO:0007669"/>
    <property type="project" value="InterPro"/>
</dbReference>